<comment type="caution">
    <text evidence="1">The sequence shown here is derived from an EMBL/GenBank/DDBJ whole genome shotgun (WGS) entry which is preliminary data.</text>
</comment>
<dbReference type="AlphaFoldDB" id="A0A1E3X2X1"/>
<organism evidence="1 2">
    <name type="scientific">Candidatus Scalindua rubra</name>
    <dbReference type="NCBI Taxonomy" id="1872076"/>
    <lineage>
        <taxon>Bacteria</taxon>
        <taxon>Pseudomonadati</taxon>
        <taxon>Planctomycetota</taxon>
        <taxon>Candidatus Brocadiia</taxon>
        <taxon>Candidatus Brocadiales</taxon>
        <taxon>Candidatus Scalinduaceae</taxon>
        <taxon>Candidatus Scalindua</taxon>
    </lineage>
</organism>
<dbReference type="EMBL" id="MAYW01000322">
    <property type="protein sequence ID" value="ODS29947.1"/>
    <property type="molecule type" value="Genomic_DNA"/>
</dbReference>
<name>A0A1E3X2X1_9BACT</name>
<dbReference type="Proteomes" id="UP000094056">
    <property type="component" value="Unassembled WGS sequence"/>
</dbReference>
<evidence type="ECO:0000313" key="1">
    <source>
        <dbReference type="EMBL" id="ODS29947.1"/>
    </source>
</evidence>
<evidence type="ECO:0000313" key="2">
    <source>
        <dbReference type="Proteomes" id="UP000094056"/>
    </source>
</evidence>
<protein>
    <submittedName>
        <fullName evidence="1">Uncharacterized protein</fullName>
    </submittedName>
</protein>
<proteinExistence type="predicted"/>
<reference evidence="1 2" key="1">
    <citation type="submission" date="2016-07" db="EMBL/GenBank/DDBJ databases">
        <title>Draft genome of Scalindua rubra, obtained from a brine-seawater interface in the Red Sea, sheds light on salt adaptation in anammox bacteria.</title>
        <authorList>
            <person name="Speth D.R."/>
            <person name="Lagkouvardos I."/>
            <person name="Wang Y."/>
            <person name="Qian P.-Y."/>
            <person name="Dutilh B.E."/>
            <person name="Jetten M.S."/>
        </authorList>
    </citation>
    <scope>NUCLEOTIDE SEQUENCE [LARGE SCALE GENOMIC DNA]</scope>
    <source>
        <strain evidence="1">BSI-1</strain>
    </source>
</reference>
<accession>A0A1E3X2X1</accession>
<gene>
    <name evidence="1" type="ORF">SCARUB_04951</name>
</gene>
<sequence length="231" mass="26675">MNIDFTDTDIISPIEMPGGIFQFHRPAMFIVNPPPDIKVSNMRDAFAESDEVVSISELNGYTIKATDLRNDSIFRTKETLTLSFFGDRQISILPLGTPFLDTCFELRTTQGLYYPKLPLYGDVSCFTPDKMTLDRGFFKDLLEMFLVKTFELRTSDRMDTLESANESNGRDTVYSVVIIKGELDFSKLPSWKYSHIEKMTVNLFPDRFYQYVRKREQSASRITYGISMKLH</sequence>